<organism evidence="2 3">
    <name type="scientific">Desulfosporosinus acididurans</name>
    <dbReference type="NCBI Taxonomy" id="476652"/>
    <lineage>
        <taxon>Bacteria</taxon>
        <taxon>Bacillati</taxon>
        <taxon>Bacillota</taxon>
        <taxon>Clostridia</taxon>
        <taxon>Eubacteriales</taxon>
        <taxon>Desulfitobacteriaceae</taxon>
        <taxon>Desulfosporosinus</taxon>
    </lineage>
</organism>
<dbReference type="EMBL" id="LDZY01000009">
    <property type="protein sequence ID" value="KLU65244.1"/>
    <property type="molecule type" value="Genomic_DNA"/>
</dbReference>
<keyword evidence="3" id="KW-1185">Reference proteome</keyword>
<accession>A0A0J1FP19</accession>
<protein>
    <submittedName>
        <fullName evidence="2">Uncharacterized protein</fullName>
    </submittedName>
</protein>
<dbReference type="Proteomes" id="UP000036356">
    <property type="component" value="Unassembled WGS sequence"/>
</dbReference>
<sequence length="69" mass="7713">MFLGRNRALNQGGELGGTDAGGNTEFLNQSNRAMPYGMQRFLAKKGINSYEDLGSRFQSAPRMPFRRAR</sequence>
<dbReference type="AlphaFoldDB" id="A0A0J1FP19"/>
<reference evidence="2 3" key="1">
    <citation type="submission" date="2015-06" db="EMBL/GenBank/DDBJ databases">
        <title>Draft genome of the moderately acidophilic sulfate reducer Candidatus Desulfosporosinus acididurans strain M1.</title>
        <authorList>
            <person name="Poehlein A."/>
            <person name="Petzsch P."/>
            <person name="Johnson B.D."/>
            <person name="Schloemann M."/>
            <person name="Daniel R."/>
            <person name="Muehling M."/>
        </authorList>
    </citation>
    <scope>NUCLEOTIDE SEQUENCE [LARGE SCALE GENOMIC DNA]</scope>
    <source>
        <strain evidence="2 3">M1</strain>
    </source>
</reference>
<dbReference type="RefSeq" id="WP_047810628.1">
    <property type="nucleotide sequence ID" value="NZ_LDZY01000009.1"/>
</dbReference>
<evidence type="ECO:0000313" key="3">
    <source>
        <dbReference type="Proteomes" id="UP000036356"/>
    </source>
</evidence>
<comment type="caution">
    <text evidence="2">The sequence shown here is derived from an EMBL/GenBank/DDBJ whole genome shotgun (WGS) entry which is preliminary data.</text>
</comment>
<feature type="region of interest" description="Disordered" evidence="1">
    <location>
        <begin position="1"/>
        <end position="28"/>
    </location>
</feature>
<dbReference type="PATRIC" id="fig|476652.3.peg.2928"/>
<gene>
    <name evidence="2" type="ORF">DEAC_c27960</name>
</gene>
<name>A0A0J1FP19_9FIRM</name>
<proteinExistence type="predicted"/>
<evidence type="ECO:0000313" key="2">
    <source>
        <dbReference type="EMBL" id="KLU65244.1"/>
    </source>
</evidence>
<evidence type="ECO:0000256" key="1">
    <source>
        <dbReference type="SAM" id="MobiDB-lite"/>
    </source>
</evidence>